<evidence type="ECO:0000313" key="1">
    <source>
        <dbReference type="EMBL" id="CAG8553826.1"/>
    </source>
</evidence>
<evidence type="ECO:0000313" key="2">
    <source>
        <dbReference type="Proteomes" id="UP000789525"/>
    </source>
</evidence>
<dbReference type="Proteomes" id="UP000789525">
    <property type="component" value="Unassembled WGS sequence"/>
</dbReference>
<name>A0ACA9LWD3_9GLOM</name>
<proteinExistence type="predicted"/>
<protein>
    <submittedName>
        <fullName evidence="1">3169_t:CDS:1</fullName>
    </submittedName>
</protein>
<organism evidence="1 2">
    <name type="scientific">Acaulospora colombiana</name>
    <dbReference type="NCBI Taxonomy" id="27376"/>
    <lineage>
        <taxon>Eukaryota</taxon>
        <taxon>Fungi</taxon>
        <taxon>Fungi incertae sedis</taxon>
        <taxon>Mucoromycota</taxon>
        <taxon>Glomeromycotina</taxon>
        <taxon>Glomeromycetes</taxon>
        <taxon>Diversisporales</taxon>
        <taxon>Acaulosporaceae</taxon>
        <taxon>Acaulospora</taxon>
    </lineage>
</organism>
<sequence length="359" mass="41191">MKLDIIVQFLQVLVVSLGVLANSTYATPIISHNEREKMMISIPYPKIFHENYRHDLDFLAIGDWGLPGPGKDSVAAAMETWAKNNDTLFVINVGDNFYQTNSSDYDGVLSVHDPRWNSVWLDAYRGKLAEIPWYTVAGNHDWYTNVTAQVDYYWTVNQRFFFPSLYYVRVSKFGKMNTKVAWIHIDTDPFAYNYSSLDNRNDMKENLGILKLNTTKEIQEKLDWIEEQLKCVQDAKWIFVVGHHTLIGKCRDQYYLSKLPPLFERYRVTAYFAGHSHMLEVESVNSTSPVTYFTTGAASIHDLKGCKGASWSAPGGTMGFLHVRIRDDEDKMNFEFINATTAGSPPEVIYKGSLKVRER</sequence>
<accession>A0ACA9LWD3</accession>
<reference evidence="1" key="1">
    <citation type="submission" date="2021-06" db="EMBL/GenBank/DDBJ databases">
        <authorList>
            <person name="Kallberg Y."/>
            <person name="Tangrot J."/>
            <person name="Rosling A."/>
        </authorList>
    </citation>
    <scope>NUCLEOTIDE SEQUENCE</scope>
    <source>
        <strain evidence="1">CL356</strain>
    </source>
</reference>
<dbReference type="EMBL" id="CAJVPT010008622">
    <property type="protein sequence ID" value="CAG8553826.1"/>
    <property type="molecule type" value="Genomic_DNA"/>
</dbReference>
<keyword evidence="2" id="KW-1185">Reference proteome</keyword>
<gene>
    <name evidence="1" type="ORF">ACOLOM_LOCUS4961</name>
</gene>
<comment type="caution">
    <text evidence="1">The sequence shown here is derived from an EMBL/GenBank/DDBJ whole genome shotgun (WGS) entry which is preliminary data.</text>
</comment>